<sequence length="464" mass="51985">MLKKHNFNLIKSVKNLLISKSLVVFVATGLFAVNSQGEYLSSDKNKSLLLKPYKKMTDEEYDIFMLGKSFFRIPWVESPSATTARDGLGPLFDANTCVSCHPGNGRGTLYSKKGNASRSLVARASIDSNGSELHKKLLINKGFVPEPVYGSQISINGIHGVLFEGRVDIKFKEVEVVFPDGEIDTLLKPLYTLKDLNYGELHKDSNISYRIANSLNGMGLISLISDEDILKNEDVEDKNNDGISGKANWVKSKINGQKELGRFTWKASVSSLKEQVANAANNDMGLTTTLNPHENCTSFQKECLEAPKSKDNIDIPDFRLDAITYYLKSLKTYSAKETKQYKLGLKIFEKVGCVKCHISSFNTINGQEIKPFSDFLLHDMGEELSDGRVEFEASKSEFRTAPLWGLALHEKINKTKPRLLHDGRARDFQEAILWHGGEARDAKVNYMNLAKNERKILIEFLKGL</sequence>
<proteinExistence type="predicted"/>
<name>A0A5C2H457_9BACT</name>
<keyword evidence="2" id="KW-1185">Reference proteome</keyword>
<dbReference type="Gene3D" id="1.10.760.10">
    <property type="entry name" value="Cytochrome c-like domain"/>
    <property type="match status" value="1"/>
</dbReference>
<dbReference type="PANTHER" id="PTHR30600">
    <property type="entry name" value="CYTOCHROME C PEROXIDASE-RELATED"/>
    <property type="match status" value="1"/>
</dbReference>
<protein>
    <submittedName>
        <fullName evidence="1">Diheme oxidoreductase, putative peroxidase</fullName>
    </submittedName>
</protein>
<dbReference type="GO" id="GO:0020037">
    <property type="term" value="F:heme binding"/>
    <property type="evidence" value="ECO:0007669"/>
    <property type="project" value="InterPro"/>
</dbReference>
<dbReference type="SUPFAM" id="SSF46626">
    <property type="entry name" value="Cytochrome c"/>
    <property type="match status" value="1"/>
</dbReference>
<evidence type="ECO:0000313" key="1">
    <source>
        <dbReference type="EMBL" id="QEP33780.1"/>
    </source>
</evidence>
<keyword evidence="1" id="KW-0575">Peroxidase</keyword>
<organism evidence="1 2">
    <name type="scientific">Malaciobacter pacificus</name>
    <dbReference type="NCBI Taxonomy" id="1080223"/>
    <lineage>
        <taxon>Bacteria</taxon>
        <taxon>Pseudomonadati</taxon>
        <taxon>Campylobacterota</taxon>
        <taxon>Epsilonproteobacteria</taxon>
        <taxon>Campylobacterales</taxon>
        <taxon>Arcobacteraceae</taxon>
        <taxon>Malaciobacter</taxon>
    </lineage>
</organism>
<dbReference type="PANTHER" id="PTHR30600:SF4">
    <property type="entry name" value="CYTOCHROME C DOMAIN-CONTAINING PROTEIN"/>
    <property type="match status" value="1"/>
</dbReference>
<accession>A0A5C2H457</accession>
<dbReference type="PIRSF" id="PIRSF028099">
    <property type="entry name" value="DUF1111"/>
    <property type="match status" value="1"/>
</dbReference>
<dbReference type="GO" id="GO:0009055">
    <property type="term" value="F:electron transfer activity"/>
    <property type="evidence" value="ECO:0007669"/>
    <property type="project" value="InterPro"/>
</dbReference>
<dbReference type="InterPro" id="IPR036909">
    <property type="entry name" value="Cyt_c-like_dom_sf"/>
</dbReference>
<reference evidence="1 2" key="3">
    <citation type="submission" date="2019-09" db="EMBL/GenBank/DDBJ databases">
        <title>Taxonomic note: a critical rebuttal of the proposed division of the genus Arcobacter into six genera, emended descriptions of Arcobacter anaerophilus and the genus Arcobacter, and an assessment of genus-level boundaries for Epsilonproteobacteria using in silico genomic comparator tools.</title>
        <authorList>
            <person name="On S.L.W."/>
            <person name="Miller W.G."/>
            <person name="Biggs P."/>
            <person name="Cornelius A."/>
            <person name="Vandamme P."/>
        </authorList>
    </citation>
    <scope>NUCLEOTIDE SEQUENCE [LARGE SCALE GENOMIC DNA]</scope>
    <source>
        <strain evidence="1 2">LMG 26638</strain>
    </source>
</reference>
<evidence type="ECO:0000313" key="2">
    <source>
        <dbReference type="Proteomes" id="UP000322726"/>
    </source>
</evidence>
<gene>
    <name evidence="1" type="ORF">APAC_0633</name>
</gene>
<dbReference type="InterPro" id="IPR010538">
    <property type="entry name" value="DHOR"/>
</dbReference>
<dbReference type="InterPro" id="IPR051395">
    <property type="entry name" value="Cytochrome_c_Peroxidase/MauG"/>
</dbReference>
<dbReference type="KEGG" id="apai:APAC_0633"/>
<dbReference type="Pfam" id="PF06537">
    <property type="entry name" value="DHOR"/>
    <property type="match status" value="1"/>
</dbReference>
<dbReference type="OrthoDB" id="9805202at2"/>
<dbReference type="AlphaFoldDB" id="A0A5C2H457"/>
<reference evidence="1 2" key="2">
    <citation type="submission" date="2019-09" db="EMBL/GenBank/DDBJ databases">
        <title>Complete genome sequencing of four Arcobacter species reveals a diverse suite of mobile elements.</title>
        <authorList>
            <person name="Miller W.G."/>
            <person name="Yee E."/>
            <person name="Bono J.L."/>
        </authorList>
    </citation>
    <scope>NUCLEOTIDE SEQUENCE [LARGE SCALE GENOMIC DNA]</scope>
    <source>
        <strain evidence="1 2">LMG 26638</strain>
    </source>
</reference>
<reference evidence="2" key="1">
    <citation type="submission" date="2019-09" db="EMBL/GenBank/DDBJ databases">
        <title>Complete genome sequencing of four Arcobacter species reveals a diverse suite of mobile elements.</title>
        <authorList>
            <person name="On S.L.W."/>
            <person name="Miller W.G."/>
            <person name="Biggs P."/>
            <person name="Cornelius A."/>
            <person name="Vandamme P."/>
        </authorList>
    </citation>
    <scope>NUCLEOTIDE SEQUENCE [LARGE SCALE GENOMIC DNA]</scope>
    <source>
        <strain evidence="2">LMG 26638</strain>
    </source>
</reference>
<dbReference type="EMBL" id="CP035928">
    <property type="protein sequence ID" value="QEP33780.1"/>
    <property type="molecule type" value="Genomic_DNA"/>
</dbReference>
<dbReference type="GO" id="GO:0004130">
    <property type="term" value="F:cytochrome-c peroxidase activity"/>
    <property type="evidence" value="ECO:0007669"/>
    <property type="project" value="TreeGrafter"/>
</dbReference>
<keyword evidence="1" id="KW-0560">Oxidoreductase</keyword>
<dbReference type="RefSeq" id="WP_130232737.1">
    <property type="nucleotide sequence ID" value="NZ_BMEF01000002.1"/>
</dbReference>
<dbReference type="Proteomes" id="UP000322726">
    <property type="component" value="Chromosome"/>
</dbReference>